<dbReference type="InterPro" id="IPR011856">
    <property type="entry name" value="tRNA_endonuc-like_dom_sf"/>
</dbReference>
<evidence type="ECO:0000313" key="3">
    <source>
        <dbReference type="EMBL" id="MRH43324.1"/>
    </source>
</evidence>
<keyword evidence="1" id="KW-0238">DNA-binding</keyword>
<dbReference type="PANTHER" id="PTHR38814">
    <property type="entry name" value="ENDONUCLEASE NUCS"/>
    <property type="match status" value="1"/>
</dbReference>
<dbReference type="EMBL" id="WJNG01000008">
    <property type="protein sequence ID" value="MRH43324.1"/>
    <property type="molecule type" value="Genomic_DNA"/>
</dbReference>
<protein>
    <submittedName>
        <fullName evidence="3">DUF91 domain-containing protein</fullName>
    </submittedName>
</protein>
<feature type="domain" description="Endonuclease NucS C-terminal" evidence="2">
    <location>
        <begin position="9"/>
        <end position="117"/>
    </location>
</feature>
<dbReference type="Pfam" id="PF01939">
    <property type="entry name" value="NucS_C"/>
    <property type="match status" value="1"/>
</dbReference>
<evidence type="ECO:0000259" key="2">
    <source>
        <dbReference type="Pfam" id="PF01939"/>
    </source>
</evidence>
<dbReference type="RefSeq" id="WP_153736953.1">
    <property type="nucleotide sequence ID" value="NZ_WJNG01000008.1"/>
</dbReference>
<proteinExistence type="predicted"/>
<dbReference type="InterPro" id="IPR048301">
    <property type="entry name" value="NucS_C"/>
</dbReference>
<dbReference type="Gene3D" id="3.40.1350.10">
    <property type="match status" value="1"/>
</dbReference>
<dbReference type="GO" id="GO:0004519">
    <property type="term" value="F:endonuclease activity"/>
    <property type="evidence" value="ECO:0007669"/>
    <property type="project" value="InterPro"/>
</dbReference>
<dbReference type="OrthoDB" id="570199at2"/>
<dbReference type="GO" id="GO:0003677">
    <property type="term" value="F:DNA binding"/>
    <property type="evidence" value="ECO:0007669"/>
    <property type="project" value="UniProtKB-KW"/>
</dbReference>
<comment type="caution">
    <text evidence="3">The sequence shown here is derived from an EMBL/GenBank/DDBJ whole genome shotgun (WGS) entry which is preliminary data.</text>
</comment>
<accession>A0A6A8DCP4</accession>
<dbReference type="InterPro" id="IPR002793">
    <property type="entry name" value="Endonuclease_NucS"/>
</dbReference>
<gene>
    <name evidence="3" type="ORF">GH741_11600</name>
</gene>
<keyword evidence="4" id="KW-1185">Reference proteome</keyword>
<reference evidence="3" key="1">
    <citation type="submission" date="2019-11" db="EMBL/GenBank/DDBJ databases">
        <authorList>
            <person name="Li J."/>
        </authorList>
    </citation>
    <scope>NUCLEOTIDE SEQUENCE</scope>
    <source>
        <strain evidence="3">B6B</strain>
    </source>
</reference>
<sequence>MTRSKEGFSEKDIQDILVVHPEIIEDGLQFIKKEEVLYGRRIDLLLKDTNGKEVLVELKNTEITYEHIGQLIWYAGAMIREGQKIPRTILIGRKVHPVLHTAFNHYGIEWREYSPEYLINYLRETNSLLFPKYEHIHINKKLSTKKVGVAPPKTQIPLDYAELIYHSAQKLQEWFFSSYIPIQRFDDYHIVFNDKVEESIRNSGNWIGNQRRFSIVGTEYTYEGTIYFGTSGNNGKNNYPEGKDPVYLSVDIGSSSKSGEIFMPKNHTHSLKIPLHDFIQEHTGNININLPIKGPGLKDKKEYIYSKIDDWNIERSFIFLHEKPDIELLWNFSRSVIAIAFLKQKVKNRVKT</sequence>
<dbReference type="AlphaFoldDB" id="A0A6A8DCP4"/>
<organism evidence="3 4">
    <name type="scientific">Aquibacillus halophilus</name>
    <dbReference type="NCBI Taxonomy" id="930132"/>
    <lineage>
        <taxon>Bacteria</taxon>
        <taxon>Bacillati</taxon>
        <taxon>Bacillota</taxon>
        <taxon>Bacilli</taxon>
        <taxon>Bacillales</taxon>
        <taxon>Bacillaceae</taxon>
        <taxon>Aquibacillus</taxon>
    </lineage>
</organism>
<dbReference type="Proteomes" id="UP000799092">
    <property type="component" value="Unassembled WGS sequence"/>
</dbReference>
<name>A0A6A8DCP4_9BACI</name>
<evidence type="ECO:0000256" key="1">
    <source>
        <dbReference type="ARBA" id="ARBA00023125"/>
    </source>
</evidence>
<evidence type="ECO:0000313" key="4">
    <source>
        <dbReference type="Proteomes" id="UP000799092"/>
    </source>
</evidence>
<dbReference type="PANTHER" id="PTHR38814:SF1">
    <property type="entry name" value="ENDONUCLEASE NUCS"/>
    <property type="match status" value="1"/>
</dbReference>